<dbReference type="Pfam" id="PF00210">
    <property type="entry name" value="Ferritin"/>
    <property type="match status" value="1"/>
</dbReference>
<gene>
    <name evidence="4" type="ORF">FHR37_004723</name>
    <name evidence="5" type="ORF">SAMN05421678_10319</name>
</gene>
<name>A0A1I2MT38_9ACTN</name>
<dbReference type="EMBL" id="FOOI01000003">
    <property type="protein sequence ID" value="SFF94060.1"/>
    <property type="molecule type" value="Genomic_DNA"/>
</dbReference>
<dbReference type="InterPro" id="IPR023188">
    <property type="entry name" value="DPS_DNA-bd_CS"/>
</dbReference>
<dbReference type="GO" id="GO:0016722">
    <property type="term" value="F:oxidoreductase activity, acting on metal ions"/>
    <property type="evidence" value="ECO:0007669"/>
    <property type="project" value="InterPro"/>
</dbReference>
<evidence type="ECO:0000313" key="5">
    <source>
        <dbReference type="EMBL" id="SFF94060.1"/>
    </source>
</evidence>
<dbReference type="EMBL" id="JACBZA010000001">
    <property type="protein sequence ID" value="NYH85872.1"/>
    <property type="molecule type" value="Genomic_DNA"/>
</dbReference>
<evidence type="ECO:0000313" key="4">
    <source>
        <dbReference type="EMBL" id="NYH85872.1"/>
    </source>
</evidence>
<organism evidence="5 6">
    <name type="scientific">Actinopolymorpha cephalotaxi</name>
    <dbReference type="NCBI Taxonomy" id="504797"/>
    <lineage>
        <taxon>Bacteria</taxon>
        <taxon>Bacillati</taxon>
        <taxon>Actinomycetota</taxon>
        <taxon>Actinomycetes</taxon>
        <taxon>Propionibacteriales</taxon>
        <taxon>Actinopolymorphaceae</taxon>
        <taxon>Actinopolymorpha</taxon>
    </lineage>
</organism>
<dbReference type="STRING" id="504797.SAMN05421678_10319"/>
<evidence type="ECO:0000313" key="7">
    <source>
        <dbReference type="Proteomes" id="UP000533017"/>
    </source>
</evidence>
<evidence type="ECO:0000256" key="1">
    <source>
        <dbReference type="ARBA" id="ARBA00009497"/>
    </source>
</evidence>
<feature type="domain" description="Ferritin/DPS" evidence="3">
    <location>
        <begin position="21"/>
        <end position="157"/>
    </location>
</feature>
<dbReference type="InterPro" id="IPR009078">
    <property type="entry name" value="Ferritin-like_SF"/>
</dbReference>
<sequence>MTQGHAKTTDEVSGKDVAKVLQPVLVDLLGLAQNGKQLHWHVRGRYFLPVHERLDVVIDDARDFADTVAERLVALDVPADGRPATVATTTNLPEVAPGFTSDDKVVGAVVDQLDATIARARTAMEALETTDPVSQDIVIEALRTLEKHRWMFAAQLG</sequence>
<dbReference type="CDD" id="cd01043">
    <property type="entry name" value="DPS"/>
    <property type="match status" value="1"/>
</dbReference>
<dbReference type="PIRSF" id="PIRSF005900">
    <property type="entry name" value="Dps"/>
    <property type="match status" value="1"/>
</dbReference>
<keyword evidence="5" id="KW-0238">DNA-binding</keyword>
<dbReference type="RefSeq" id="WP_237768624.1">
    <property type="nucleotide sequence ID" value="NZ_FOOI01000003.1"/>
</dbReference>
<dbReference type="SUPFAM" id="SSF47240">
    <property type="entry name" value="Ferritin-like"/>
    <property type="match status" value="1"/>
</dbReference>
<keyword evidence="7" id="KW-1185">Reference proteome</keyword>
<dbReference type="GO" id="GO:0008199">
    <property type="term" value="F:ferric iron binding"/>
    <property type="evidence" value="ECO:0007669"/>
    <property type="project" value="InterPro"/>
</dbReference>
<dbReference type="PROSITE" id="PS00818">
    <property type="entry name" value="DPS_1"/>
    <property type="match status" value="1"/>
</dbReference>
<dbReference type="Proteomes" id="UP000533017">
    <property type="component" value="Unassembled WGS sequence"/>
</dbReference>
<dbReference type="GO" id="GO:0003677">
    <property type="term" value="F:DNA binding"/>
    <property type="evidence" value="ECO:0007669"/>
    <property type="project" value="UniProtKB-KW"/>
</dbReference>
<dbReference type="PANTHER" id="PTHR42932:SF2">
    <property type="entry name" value="DNA PROTECTION DURING STARVATION PROTEIN 1"/>
    <property type="match status" value="1"/>
</dbReference>
<dbReference type="AlphaFoldDB" id="A0A1I2MT38"/>
<dbReference type="PRINTS" id="PR01346">
    <property type="entry name" value="HELNAPAPROT"/>
</dbReference>
<dbReference type="Gene3D" id="1.20.1260.10">
    <property type="match status" value="1"/>
</dbReference>
<reference evidence="4 7" key="2">
    <citation type="submission" date="2020-07" db="EMBL/GenBank/DDBJ databases">
        <title>Sequencing the genomes of 1000 actinobacteria strains.</title>
        <authorList>
            <person name="Klenk H.-P."/>
        </authorList>
    </citation>
    <scope>NUCLEOTIDE SEQUENCE [LARGE SCALE GENOMIC DNA]</scope>
    <source>
        <strain evidence="4 7">DSM 45117</strain>
    </source>
</reference>
<comment type="similarity">
    <text evidence="1 2">Belongs to the Dps family.</text>
</comment>
<dbReference type="InterPro" id="IPR008331">
    <property type="entry name" value="Ferritin_DPS_dom"/>
</dbReference>
<protein>
    <submittedName>
        <fullName evidence="5">Starvation-inducible DNA-binding protein</fullName>
    </submittedName>
</protein>
<evidence type="ECO:0000259" key="3">
    <source>
        <dbReference type="Pfam" id="PF00210"/>
    </source>
</evidence>
<dbReference type="InterPro" id="IPR012347">
    <property type="entry name" value="Ferritin-like"/>
</dbReference>
<dbReference type="InterPro" id="IPR002177">
    <property type="entry name" value="DPS_DNA-bd"/>
</dbReference>
<evidence type="ECO:0000313" key="6">
    <source>
        <dbReference type="Proteomes" id="UP000199052"/>
    </source>
</evidence>
<dbReference type="PANTHER" id="PTHR42932">
    <property type="entry name" value="GENERAL STRESS PROTEIN 20U"/>
    <property type="match status" value="1"/>
</dbReference>
<reference evidence="5 6" key="1">
    <citation type="submission" date="2016-10" db="EMBL/GenBank/DDBJ databases">
        <authorList>
            <person name="de Groot N.N."/>
        </authorList>
    </citation>
    <scope>NUCLEOTIDE SEQUENCE [LARGE SCALE GENOMIC DNA]</scope>
    <source>
        <strain evidence="5 6">CPCC 202808</strain>
    </source>
</reference>
<dbReference type="Proteomes" id="UP000199052">
    <property type="component" value="Unassembled WGS sequence"/>
</dbReference>
<accession>A0A1I2MT38</accession>
<proteinExistence type="inferred from homology"/>
<evidence type="ECO:0000256" key="2">
    <source>
        <dbReference type="RuleBase" id="RU003875"/>
    </source>
</evidence>